<dbReference type="EMBL" id="BOMQ01000008">
    <property type="protein sequence ID" value="GIE46955.1"/>
    <property type="molecule type" value="Genomic_DNA"/>
</dbReference>
<feature type="region of interest" description="Disordered" evidence="1">
    <location>
        <begin position="1"/>
        <end position="23"/>
    </location>
</feature>
<dbReference type="AlphaFoldDB" id="A0A919MRH6"/>
<proteinExistence type="predicted"/>
<gene>
    <name evidence="2" type="ORF">Ani05nite_04890</name>
</gene>
<evidence type="ECO:0008006" key="4">
    <source>
        <dbReference type="Google" id="ProtNLM"/>
    </source>
</evidence>
<evidence type="ECO:0000313" key="3">
    <source>
        <dbReference type="Proteomes" id="UP000647172"/>
    </source>
</evidence>
<accession>A0A919MRH6</accession>
<evidence type="ECO:0000313" key="2">
    <source>
        <dbReference type="EMBL" id="GIE46955.1"/>
    </source>
</evidence>
<dbReference type="Proteomes" id="UP000647172">
    <property type="component" value="Unassembled WGS sequence"/>
</dbReference>
<reference evidence="2" key="1">
    <citation type="submission" date="2021-01" db="EMBL/GenBank/DDBJ databases">
        <title>Whole genome shotgun sequence of Actinoplanes nipponensis NBRC 14063.</title>
        <authorList>
            <person name="Komaki H."/>
            <person name="Tamura T."/>
        </authorList>
    </citation>
    <scope>NUCLEOTIDE SEQUENCE</scope>
    <source>
        <strain evidence="2">NBRC 14063</strain>
    </source>
</reference>
<name>A0A919MRH6_9ACTN</name>
<evidence type="ECO:0000256" key="1">
    <source>
        <dbReference type="SAM" id="MobiDB-lite"/>
    </source>
</evidence>
<keyword evidence="3" id="KW-1185">Reference proteome</keyword>
<dbReference type="Gene3D" id="3.30.70.100">
    <property type="match status" value="1"/>
</dbReference>
<organism evidence="2 3">
    <name type="scientific">Actinoplanes nipponensis</name>
    <dbReference type="NCBI Taxonomy" id="135950"/>
    <lineage>
        <taxon>Bacteria</taxon>
        <taxon>Bacillati</taxon>
        <taxon>Actinomycetota</taxon>
        <taxon>Actinomycetes</taxon>
        <taxon>Micromonosporales</taxon>
        <taxon>Micromonosporaceae</taxon>
        <taxon>Actinoplanes</taxon>
    </lineage>
</organism>
<protein>
    <recommendedName>
        <fullName evidence="4">Antibiotic biosynthesis monooxygenase</fullName>
    </recommendedName>
</protein>
<comment type="caution">
    <text evidence="2">The sequence shown here is derived from an EMBL/GenBank/DDBJ whole genome shotgun (WGS) entry which is preliminary data.</text>
</comment>
<sequence length="139" mass="14820">MLDRADNGHVSVQDPQGPTVACSPASVELRDRGETEGRIMVGVLAKFEFVAGHEEEVSRFFAEGRVIVESQPASTGWYAARLGPSTYAAFAVFANEDDRDALLAAGGPVLSKTYGHLFAVPPTFDKVDIVEHRAPASSG</sequence>
<dbReference type="SUPFAM" id="SSF54909">
    <property type="entry name" value="Dimeric alpha+beta barrel"/>
    <property type="match status" value="1"/>
</dbReference>
<dbReference type="InterPro" id="IPR011008">
    <property type="entry name" value="Dimeric_a/b-barrel"/>
</dbReference>